<accession>A0A0F9FW32</accession>
<gene>
    <name evidence="1" type="ORF">LCGC14_2256470</name>
</gene>
<dbReference type="EMBL" id="LAZR01030874">
    <property type="protein sequence ID" value="KKL55332.1"/>
    <property type="molecule type" value="Genomic_DNA"/>
</dbReference>
<organism evidence="1">
    <name type="scientific">marine sediment metagenome</name>
    <dbReference type="NCBI Taxonomy" id="412755"/>
    <lineage>
        <taxon>unclassified sequences</taxon>
        <taxon>metagenomes</taxon>
        <taxon>ecological metagenomes</taxon>
    </lineage>
</organism>
<protein>
    <submittedName>
        <fullName evidence="1">Uncharacterized protein</fullName>
    </submittedName>
</protein>
<dbReference type="AlphaFoldDB" id="A0A0F9FW32"/>
<comment type="caution">
    <text evidence="1">The sequence shown here is derived from an EMBL/GenBank/DDBJ whole genome shotgun (WGS) entry which is preliminary data.</text>
</comment>
<reference evidence="1" key="1">
    <citation type="journal article" date="2015" name="Nature">
        <title>Complex archaea that bridge the gap between prokaryotes and eukaryotes.</title>
        <authorList>
            <person name="Spang A."/>
            <person name="Saw J.H."/>
            <person name="Jorgensen S.L."/>
            <person name="Zaremba-Niedzwiedzka K."/>
            <person name="Martijn J."/>
            <person name="Lind A.E."/>
            <person name="van Eijk R."/>
            <person name="Schleper C."/>
            <person name="Guy L."/>
            <person name="Ettema T.J."/>
        </authorList>
    </citation>
    <scope>NUCLEOTIDE SEQUENCE</scope>
</reference>
<sequence length="48" mass="5887">MNPADKYREELEEAIYWMHYEKDSNAWEFIVLCEEQDRVGCFILKEIT</sequence>
<evidence type="ECO:0000313" key="1">
    <source>
        <dbReference type="EMBL" id="KKL55332.1"/>
    </source>
</evidence>
<proteinExistence type="predicted"/>
<name>A0A0F9FW32_9ZZZZ</name>